<evidence type="ECO:0000256" key="5">
    <source>
        <dbReference type="PROSITE-ProRule" id="PRU00023"/>
    </source>
</evidence>
<dbReference type="SMART" id="SM00462">
    <property type="entry name" value="PTB"/>
    <property type="match status" value="1"/>
</dbReference>
<feature type="region of interest" description="Disordered" evidence="6">
    <location>
        <begin position="912"/>
        <end position="936"/>
    </location>
</feature>
<dbReference type="Pfam" id="PF00536">
    <property type="entry name" value="SAM_1"/>
    <property type="match status" value="2"/>
</dbReference>
<dbReference type="InterPro" id="IPR002110">
    <property type="entry name" value="Ankyrin_rpt"/>
</dbReference>
<keyword evidence="10" id="KW-1185">Reference proteome</keyword>
<dbReference type="FunFam" id="2.30.29.30:FF:000045">
    <property type="entry name" value="Ankyrin repeat and sterile alpha motif domain-containing protein 1B"/>
    <property type="match status" value="1"/>
</dbReference>
<dbReference type="GeneTree" id="ENSGT00940000155806"/>
<dbReference type="Proteomes" id="UP000472277">
    <property type="component" value="Chromosome 28"/>
</dbReference>
<keyword evidence="3" id="KW-0677">Repeat</keyword>
<protein>
    <submittedName>
        <fullName evidence="9">Ankyrin repeat and sterile alpha motif domain containing 1A</fullName>
    </submittedName>
</protein>
<feature type="repeat" description="ANK" evidence="5">
    <location>
        <begin position="57"/>
        <end position="89"/>
    </location>
</feature>
<evidence type="ECO:0000256" key="6">
    <source>
        <dbReference type="SAM" id="MobiDB-lite"/>
    </source>
</evidence>
<dbReference type="PRINTS" id="PR01415">
    <property type="entry name" value="ANKYRIN"/>
</dbReference>
<keyword evidence="2" id="KW-0963">Cytoplasm</keyword>
<feature type="domain" description="PID" evidence="7">
    <location>
        <begin position="776"/>
        <end position="905"/>
    </location>
</feature>
<evidence type="ECO:0000313" key="10">
    <source>
        <dbReference type="Proteomes" id="UP000472277"/>
    </source>
</evidence>
<dbReference type="InterPro" id="IPR041882">
    <property type="entry name" value="SAM_ANKS1_repeat2"/>
</dbReference>
<dbReference type="InterPro" id="IPR006020">
    <property type="entry name" value="PTB/PI_dom"/>
</dbReference>
<dbReference type="InterPro" id="IPR041880">
    <property type="entry name" value="SAM_ANKS1_repeat1"/>
</dbReference>
<dbReference type="GO" id="GO:0046875">
    <property type="term" value="F:ephrin receptor binding"/>
    <property type="evidence" value="ECO:0007669"/>
    <property type="project" value="TreeGrafter"/>
</dbReference>
<feature type="region of interest" description="Disordered" evidence="6">
    <location>
        <begin position="688"/>
        <end position="746"/>
    </location>
</feature>
<feature type="compositionally biased region" description="Basic and acidic residues" evidence="6">
    <location>
        <begin position="737"/>
        <end position="746"/>
    </location>
</feature>
<dbReference type="PROSITE" id="PS50105">
    <property type="entry name" value="SAM_DOMAIN"/>
    <property type="match status" value="2"/>
</dbReference>
<dbReference type="Pfam" id="PF00640">
    <property type="entry name" value="PID"/>
    <property type="match status" value="1"/>
</dbReference>
<feature type="repeat" description="ANK" evidence="5">
    <location>
        <begin position="159"/>
        <end position="191"/>
    </location>
</feature>
<dbReference type="InterPro" id="IPR036770">
    <property type="entry name" value="Ankyrin_rpt-contain_sf"/>
</dbReference>
<evidence type="ECO:0000259" key="7">
    <source>
        <dbReference type="PROSITE" id="PS01179"/>
    </source>
</evidence>
<evidence type="ECO:0000313" key="9">
    <source>
        <dbReference type="Ensembl" id="ENSSTUP00000079771.1"/>
    </source>
</evidence>
<dbReference type="Gene3D" id="2.30.29.30">
    <property type="entry name" value="Pleckstrin-homology domain (PH domain)/Phosphotyrosine-binding domain (PTB)"/>
    <property type="match status" value="1"/>
</dbReference>
<keyword evidence="4 5" id="KW-0040">ANK repeat</keyword>
<dbReference type="InterPro" id="IPR033635">
    <property type="entry name" value="ANKS1/Caskin"/>
</dbReference>
<dbReference type="PROSITE" id="PS01179">
    <property type="entry name" value="PID"/>
    <property type="match status" value="1"/>
</dbReference>
<evidence type="ECO:0000256" key="2">
    <source>
        <dbReference type="ARBA" id="ARBA00022490"/>
    </source>
</evidence>
<feature type="compositionally biased region" description="Basic and acidic residues" evidence="6">
    <location>
        <begin position="711"/>
        <end position="727"/>
    </location>
</feature>
<feature type="repeat" description="ANK" evidence="5">
    <location>
        <begin position="126"/>
        <end position="158"/>
    </location>
</feature>
<gene>
    <name evidence="9" type="primary">ANKS1A</name>
</gene>
<dbReference type="CDD" id="cd09500">
    <property type="entry name" value="SAM_AIDA1AB-like_repeat2"/>
    <property type="match status" value="1"/>
</dbReference>
<accession>A0A674C964</accession>
<evidence type="ECO:0000256" key="4">
    <source>
        <dbReference type="ARBA" id="ARBA00023043"/>
    </source>
</evidence>
<dbReference type="SUPFAM" id="SSF47769">
    <property type="entry name" value="SAM/Pointed domain"/>
    <property type="match status" value="2"/>
</dbReference>
<dbReference type="CDD" id="cd01274">
    <property type="entry name" value="PTB_Anks"/>
    <property type="match status" value="1"/>
</dbReference>
<dbReference type="Ensembl" id="ENSSTUT00000084915.1">
    <property type="protein sequence ID" value="ENSSTUP00000079771.1"/>
    <property type="gene ID" value="ENSSTUG00000034057.1"/>
</dbReference>
<dbReference type="Gene3D" id="1.25.40.20">
    <property type="entry name" value="Ankyrin repeat-containing domain"/>
    <property type="match status" value="2"/>
</dbReference>
<feature type="domain" description="SAM" evidence="8">
    <location>
        <begin position="534"/>
        <end position="595"/>
    </location>
</feature>
<evidence type="ECO:0000259" key="8">
    <source>
        <dbReference type="PROSITE" id="PS50105"/>
    </source>
</evidence>
<dbReference type="SUPFAM" id="SSF48403">
    <property type="entry name" value="Ankyrin repeat"/>
    <property type="match status" value="1"/>
</dbReference>
<dbReference type="InterPro" id="IPR013761">
    <property type="entry name" value="SAM/pointed_sf"/>
</dbReference>
<feature type="compositionally biased region" description="Low complexity" evidence="6">
    <location>
        <begin position="363"/>
        <end position="384"/>
    </location>
</feature>
<dbReference type="SUPFAM" id="SSF50729">
    <property type="entry name" value="PH domain-like"/>
    <property type="match status" value="1"/>
</dbReference>
<feature type="domain" description="SAM" evidence="8">
    <location>
        <begin position="605"/>
        <end position="660"/>
    </location>
</feature>
<dbReference type="Pfam" id="PF12796">
    <property type="entry name" value="Ank_2"/>
    <property type="match status" value="3"/>
</dbReference>
<evidence type="ECO:0000256" key="1">
    <source>
        <dbReference type="ARBA" id="ARBA00004496"/>
    </source>
</evidence>
<dbReference type="PANTHER" id="PTHR24174:SF4">
    <property type="entry name" value="ANKYRIN REPEAT AND SAM DOMAIN-CONTAINING PROTEIN 1A"/>
    <property type="match status" value="1"/>
</dbReference>
<feature type="repeat" description="ANK" evidence="5">
    <location>
        <begin position="224"/>
        <end position="256"/>
    </location>
</feature>
<comment type="subcellular location">
    <subcellularLocation>
        <location evidence="1">Cytoplasm</location>
    </subcellularLocation>
</comment>
<feature type="repeat" description="ANK" evidence="5">
    <location>
        <begin position="90"/>
        <end position="122"/>
    </location>
</feature>
<dbReference type="PANTHER" id="PTHR24174">
    <property type="entry name" value="ANKYRIN REPEAT AND STERILE ALPHA MOTIF DOMAIN-CONTAINING PROTEIN 1"/>
    <property type="match status" value="1"/>
</dbReference>
<dbReference type="PROSITE" id="PS50297">
    <property type="entry name" value="ANK_REP_REGION"/>
    <property type="match status" value="5"/>
</dbReference>
<dbReference type="GO" id="GO:0005829">
    <property type="term" value="C:cytosol"/>
    <property type="evidence" value="ECO:0007669"/>
    <property type="project" value="TreeGrafter"/>
</dbReference>
<feature type="compositionally biased region" description="Basic and acidic residues" evidence="6">
    <location>
        <begin position="414"/>
        <end position="425"/>
    </location>
</feature>
<dbReference type="AlphaFoldDB" id="A0A674C964"/>
<dbReference type="PROSITE" id="PS50088">
    <property type="entry name" value="ANK_REPEAT"/>
    <property type="match status" value="6"/>
</dbReference>
<reference evidence="9" key="1">
    <citation type="submission" date="2025-08" db="UniProtKB">
        <authorList>
            <consortium name="Ensembl"/>
        </authorList>
    </citation>
    <scope>IDENTIFICATION</scope>
</reference>
<dbReference type="SMART" id="SM00454">
    <property type="entry name" value="SAM"/>
    <property type="match status" value="2"/>
</dbReference>
<reference evidence="9" key="2">
    <citation type="submission" date="2025-09" db="UniProtKB">
        <authorList>
            <consortium name="Ensembl"/>
        </authorList>
    </citation>
    <scope>IDENTIFICATION</scope>
</reference>
<dbReference type="SMART" id="SM00248">
    <property type="entry name" value="ANK"/>
    <property type="match status" value="6"/>
</dbReference>
<dbReference type="GO" id="GO:0048013">
    <property type="term" value="P:ephrin receptor signaling pathway"/>
    <property type="evidence" value="ECO:0007669"/>
    <property type="project" value="TreeGrafter"/>
</dbReference>
<organism evidence="9 10">
    <name type="scientific">Salmo trutta</name>
    <name type="common">Brown trout</name>
    <dbReference type="NCBI Taxonomy" id="8032"/>
    <lineage>
        <taxon>Eukaryota</taxon>
        <taxon>Metazoa</taxon>
        <taxon>Chordata</taxon>
        <taxon>Craniata</taxon>
        <taxon>Vertebrata</taxon>
        <taxon>Euteleostomi</taxon>
        <taxon>Actinopterygii</taxon>
        <taxon>Neopterygii</taxon>
        <taxon>Teleostei</taxon>
        <taxon>Protacanthopterygii</taxon>
        <taxon>Salmoniformes</taxon>
        <taxon>Salmonidae</taxon>
        <taxon>Salmoninae</taxon>
        <taxon>Salmo</taxon>
    </lineage>
</organism>
<evidence type="ECO:0000256" key="3">
    <source>
        <dbReference type="ARBA" id="ARBA00022737"/>
    </source>
</evidence>
<feature type="region of interest" description="Disordered" evidence="6">
    <location>
        <begin position="351"/>
        <end position="392"/>
    </location>
</feature>
<name>A0A674C964_SALTR</name>
<feature type="compositionally biased region" description="Basic and acidic residues" evidence="6">
    <location>
        <begin position="438"/>
        <end position="453"/>
    </location>
</feature>
<proteinExistence type="predicted"/>
<dbReference type="CDD" id="cd09499">
    <property type="entry name" value="SAM_AIDA1AB-like_repeat1"/>
    <property type="match status" value="1"/>
</dbReference>
<dbReference type="InterPro" id="IPR001660">
    <property type="entry name" value="SAM"/>
</dbReference>
<dbReference type="InterPro" id="IPR011993">
    <property type="entry name" value="PH-like_dom_sf"/>
</dbReference>
<dbReference type="Gene3D" id="1.10.150.50">
    <property type="entry name" value="Transcription Factor, Ets-1"/>
    <property type="match status" value="2"/>
</dbReference>
<feature type="repeat" description="ANK" evidence="5">
    <location>
        <begin position="192"/>
        <end position="224"/>
    </location>
</feature>
<feature type="region of interest" description="Disordered" evidence="6">
    <location>
        <begin position="410"/>
        <end position="482"/>
    </location>
</feature>
<sequence>MGKEQELLEAARTGNLAAVEKLLSGKRQSTGSGTFCCPCPLSAFIWRGPNVNCVDSTGYTPLHHAALNGHSEVVESLLRNEALTNIADNKGCYPLHLAAWKGDQRIVRLLIHQGPSHPKLNEQNNDNETPLHCAAQYGHTQVVRLLLEELTDPTMRNNKFETPLDLAALYGRLEVVKLLLTAHPNLLSCNTKKHTPLHLASRNGHLAVVEVLLGAGMDINYETEKGSALHEAALFGKTDVVQKLLREGVNVNMVDNKGLTALDTVREMPSQTSRQIAALILGKKYRHNSLLLTLLVSSSLQITPCSLVSPPNSPGLFISTDNSLLGQDLVAVPEVFTGLLHGSSPVFDGQVEPLSRLPGGVLTQSSQGQQPAPAPAVPTKTTEAPPLPPPNINMAAILTDCDPKAIYATVSKGVPRDRDRDRMRDFGSGAVPAGRMRPPGDLKLARSLSKSDSDLLVSPPSEEEGGLGSRSESVSNCSAAKKRLEKSPSFTSEWDEVRPFKYHSVVFHLIDMGVKSKLSFILCGAAGRLLDQPVGDWLEHVGLPQYESKLLLNGFDDLHYMGSNVMEEQDLREIGITDPGHRRKILHAARSLPKVKALGCDGSISLTSWLDLLGLQEYLHNFLSSGYRSLDCVKNLWELEIVNVLKITLLGHRKRIIASLAERPYEEPPVKPPRLSQIRCQDLVSQTSSPISHMDSYTGRSMDPLLPLGEPGRRKGPDPAYDVDPHRPRSGRHRSHERYEERHREPRLTLRPPSLAAPYTPVQNWHHQPEKLIFESCDYEANYLGSMLIKELRGTESTQDACAKMRRSTEQMRKVPTIVLSITYKGVKFIDAANKNIIAEHEIRNISCAAQDPEDLCTFAYITKDLQTNHHYCHVFSTVDVNLTYEIILTLGQAFEVAYQLALQAQRTKQHQGIPAGPGTEVIETKSSRPVPKPRGSVRKLGVSLSHANIYILLI</sequence>